<feature type="transmembrane region" description="Helical" evidence="1">
    <location>
        <begin position="86"/>
        <end position="108"/>
    </location>
</feature>
<dbReference type="OrthoDB" id="674805at2759"/>
<dbReference type="EMBL" id="PJQY01000807">
    <property type="protein sequence ID" value="PQQ07841.1"/>
    <property type="molecule type" value="Genomic_DNA"/>
</dbReference>
<dbReference type="AlphaFoldDB" id="A0A314YSD7"/>
<evidence type="ECO:0000313" key="2">
    <source>
        <dbReference type="EMBL" id="PQQ07841.1"/>
    </source>
</evidence>
<organism evidence="2 3">
    <name type="scientific">Prunus yedoensis var. nudiflora</name>
    <dbReference type="NCBI Taxonomy" id="2094558"/>
    <lineage>
        <taxon>Eukaryota</taxon>
        <taxon>Viridiplantae</taxon>
        <taxon>Streptophyta</taxon>
        <taxon>Embryophyta</taxon>
        <taxon>Tracheophyta</taxon>
        <taxon>Spermatophyta</taxon>
        <taxon>Magnoliopsida</taxon>
        <taxon>eudicotyledons</taxon>
        <taxon>Gunneridae</taxon>
        <taxon>Pentapetalae</taxon>
        <taxon>rosids</taxon>
        <taxon>fabids</taxon>
        <taxon>Rosales</taxon>
        <taxon>Rosaceae</taxon>
        <taxon>Amygdaloideae</taxon>
        <taxon>Amygdaleae</taxon>
        <taxon>Prunus</taxon>
    </lineage>
</organism>
<reference evidence="2 3" key="1">
    <citation type="submission" date="2018-02" db="EMBL/GenBank/DDBJ databases">
        <title>Draft genome of wild Prunus yedoensis var. nudiflora.</title>
        <authorList>
            <person name="Baek S."/>
            <person name="Kim J.-H."/>
            <person name="Choi K."/>
            <person name="Kim G.-B."/>
            <person name="Cho A."/>
            <person name="Jang H."/>
            <person name="Shin C.-H."/>
            <person name="Yu H.-J."/>
            <person name="Mun J.-H."/>
        </authorList>
    </citation>
    <scope>NUCLEOTIDE SEQUENCE [LARGE SCALE GENOMIC DNA]</scope>
    <source>
        <strain evidence="3">cv. Jeju island</strain>
        <tissue evidence="2">Leaf</tissue>
    </source>
</reference>
<evidence type="ECO:0008006" key="4">
    <source>
        <dbReference type="Google" id="ProtNLM"/>
    </source>
</evidence>
<protein>
    <recommendedName>
        <fullName evidence="4">Ankyrin repeat-containing protein</fullName>
    </recommendedName>
</protein>
<dbReference type="Proteomes" id="UP000250321">
    <property type="component" value="Unassembled WGS sequence"/>
</dbReference>
<name>A0A314YSD7_PRUYE</name>
<gene>
    <name evidence="2" type="ORF">Pyn_08454</name>
</gene>
<evidence type="ECO:0000313" key="3">
    <source>
        <dbReference type="Proteomes" id="UP000250321"/>
    </source>
</evidence>
<keyword evidence="1" id="KW-1133">Transmembrane helix</keyword>
<comment type="caution">
    <text evidence="2">The sequence shown here is derived from an EMBL/GenBank/DDBJ whole genome shotgun (WGS) entry which is preliminary data.</text>
</comment>
<sequence length="134" mass="15210">MTRRSTRILLGWIQHVDMDEVLQWTDVEGNTVLHIATARNQFQAKLLSPHSLTVIELFEERDVTDRKMDTCGYLSKCCMSNENRNTLLVVAVLIATATFQAVLSPLLVSRKVTLKLLMILKGMPKPRTVALKKM</sequence>
<keyword evidence="1" id="KW-0472">Membrane</keyword>
<evidence type="ECO:0000256" key="1">
    <source>
        <dbReference type="SAM" id="Phobius"/>
    </source>
</evidence>
<proteinExistence type="predicted"/>
<accession>A0A314YSD7</accession>
<keyword evidence="1" id="KW-0812">Transmembrane</keyword>
<keyword evidence="3" id="KW-1185">Reference proteome</keyword>